<comment type="caution">
    <text evidence="9">The sequence shown here is derived from an EMBL/GenBank/DDBJ whole genome shotgun (WGS) entry which is preliminary data.</text>
</comment>
<feature type="region of interest" description="Disordered" evidence="6">
    <location>
        <begin position="504"/>
        <end position="543"/>
    </location>
</feature>
<dbReference type="PANTHER" id="PTHR22872">
    <property type="entry name" value="BTK-BINDING PROTEIN-RELATED"/>
    <property type="match status" value="1"/>
</dbReference>
<feature type="compositionally biased region" description="Polar residues" evidence="6">
    <location>
        <begin position="2036"/>
        <end position="2051"/>
    </location>
</feature>
<dbReference type="SMART" id="SM00449">
    <property type="entry name" value="SPRY"/>
    <property type="match status" value="1"/>
</dbReference>
<dbReference type="InterPro" id="IPR015943">
    <property type="entry name" value="WD40/YVTN_repeat-like_dom_sf"/>
</dbReference>
<dbReference type="Proteomes" id="UP001162162">
    <property type="component" value="Unassembled WGS sequence"/>
</dbReference>
<dbReference type="CDD" id="cd14401">
    <property type="entry name" value="UBA_HERC1"/>
    <property type="match status" value="1"/>
</dbReference>
<dbReference type="Pfam" id="PF00632">
    <property type="entry name" value="HECT"/>
    <property type="match status" value="1"/>
</dbReference>
<dbReference type="Gene3D" id="2.130.10.30">
    <property type="entry name" value="Regulator of chromosome condensation 1/beta-lactamase-inhibitor protein II"/>
    <property type="match status" value="3"/>
</dbReference>
<dbReference type="FunFam" id="2.60.120.920:FF:000015">
    <property type="entry name" value="LOW QUALITY PROTEIN: probable E3 ubiquitin-protein ligase HERC1"/>
    <property type="match status" value="1"/>
</dbReference>
<dbReference type="InterPro" id="IPR000569">
    <property type="entry name" value="HECT_dom"/>
</dbReference>
<gene>
    <name evidence="9" type="ORF">NQ318_013805</name>
</gene>
<dbReference type="InterPro" id="IPR013320">
    <property type="entry name" value="ConA-like_dom_sf"/>
</dbReference>
<evidence type="ECO:0000256" key="6">
    <source>
        <dbReference type="SAM" id="MobiDB-lite"/>
    </source>
</evidence>
<feature type="domain" description="HECT" evidence="8">
    <location>
        <begin position="3936"/>
        <end position="4222"/>
    </location>
</feature>
<dbReference type="InterPro" id="IPR000408">
    <property type="entry name" value="Reg_chr_condens"/>
</dbReference>
<dbReference type="SMART" id="SM00320">
    <property type="entry name" value="WD40"/>
    <property type="match status" value="6"/>
</dbReference>
<evidence type="ECO:0000256" key="5">
    <source>
        <dbReference type="PROSITE-ProRule" id="PRU00235"/>
    </source>
</evidence>
<evidence type="ECO:0000256" key="1">
    <source>
        <dbReference type="ARBA" id="ARBA00022737"/>
    </source>
</evidence>
<feature type="region of interest" description="Disordered" evidence="6">
    <location>
        <begin position="2464"/>
        <end position="2493"/>
    </location>
</feature>
<feature type="repeat" description="RCC1" evidence="5">
    <location>
        <begin position="3597"/>
        <end position="3648"/>
    </location>
</feature>
<organism evidence="9 10">
    <name type="scientific">Aromia moschata</name>
    <dbReference type="NCBI Taxonomy" id="1265417"/>
    <lineage>
        <taxon>Eukaryota</taxon>
        <taxon>Metazoa</taxon>
        <taxon>Ecdysozoa</taxon>
        <taxon>Arthropoda</taxon>
        <taxon>Hexapoda</taxon>
        <taxon>Insecta</taxon>
        <taxon>Pterygota</taxon>
        <taxon>Neoptera</taxon>
        <taxon>Endopterygota</taxon>
        <taxon>Coleoptera</taxon>
        <taxon>Polyphaga</taxon>
        <taxon>Cucujiformia</taxon>
        <taxon>Chrysomeloidea</taxon>
        <taxon>Cerambycidae</taxon>
        <taxon>Cerambycinae</taxon>
        <taxon>Callichromatini</taxon>
        <taxon>Aromia</taxon>
    </lineage>
</organism>
<feature type="compositionally biased region" description="Basic and acidic residues" evidence="6">
    <location>
        <begin position="2205"/>
        <end position="2214"/>
    </location>
</feature>
<feature type="region of interest" description="Disordered" evidence="6">
    <location>
        <begin position="1630"/>
        <end position="1663"/>
    </location>
</feature>
<dbReference type="PROSITE" id="PS50188">
    <property type="entry name" value="B302_SPRY"/>
    <property type="match status" value="1"/>
</dbReference>
<dbReference type="Pfam" id="PF00415">
    <property type="entry name" value="RCC1"/>
    <property type="match status" value="7"/>
</dbReference>
<dbReference type="Gene3D" id="3.30.2160.10">
    <property type="entry name" value="Hect, E3 ligase catalytic domain"/>
    <property type="match status" value="1"/>
</dbReference>
<dbReference type="InterPro" id="IPR036322">
    <property type="entry name" value="WD40_repeat_dom_sf"/>
</dbReference>
<reference evidence="9" key="1">
    <citation type="journal article" date="2023" name="Insect Mol. Biol.">
        <title>Genome sequencing provides insights into the evolution of gene families encoding plant cell wall-degrading enzymes in longhorned beetles.</title>
        <authorList>
            <person name="Shin N.R."/>
            <person name="Okamura Y."/>
            <person name="Kirsch R."/>
            <person name="Pauchet Y."/>
        </authorList>
    </citation>
    <scope>NUCLEOTIDE SEQUENCE</scope>
    <source>
        <strain evidence="9">AMC_N1</strain>
    </source>
</reference>
<dbReference type="PRINTS" id="PR00633">
    <property type="entry name" value="RCCNDNSATION"/>
</dbReference>
<sequence length="4222" mass="464725">MAALKLFSADTLSSRRFVAHGTANDKKRSTTKNWSAFRGFFCCHRHFQDDFARNVISKLVPIAVEPDDMESSCANIELVWVEHTNSAPCDGVLLQNKEIRLLPTSLAGYNDVQVLPSFQYDPPSLAELNHYIIHVTSVSTPARQRGPFRNRVKTGLSLLFSLLQQNWQVSGILGIPSLCNSVLEKTVELIQKLPPLCLSNDSQLTNLGCSSLDQLLSCEILLGLAIQRGSLRYLLEWIEMALETSCRDPQLSSKLFRNAIAQLEGGKHKLRAELWKNEGDEISTYRAGLCLMEVLSSMALDYGGACSAVESSTSDAELGLAEGNQEKILLPIKSKIFNQVQQIEAGQYCTFAIHWDGYVSACGKGSYGRLGLGESTNQCLPKRILLDSVVKRLSSSKGSDRHTLALTENGTVYSWGDGDYGKLGHGNCATHKQPERIAGPFLGKTIKYINAGYRHSAAITDDGRLFTWGEGDHGRLGHGDSNGRHVPTQVADLADVGSVACGSSLRSPSPATGRRCGRSARARTASWATARSPRCTGPKWSRHSGARRAEGMRWHVLLHGSDHGRTGDFWCTRGEAAPYWAWARRTPSASSLCWSRTLNPHRVIDISAGDTHCLALTDENVVFAWGANSMGQCGQGHTSSPITRPLKVVGLEGVPVRQISAGTSHSIAWTSVPTESHHVMKHRPFCLDLHEKTFGCIKTFLEKYTVSFAYDRPPQPFRSAEEHTRFVVLSLKLLCTHLQFANREAIHVSPTDDSARKLQTGFAPIEARQLVDIEAPTEIHSSAREVLNIGAPLLLPQLSERMEAQQMLLGIILNSLEDPVHIASLLGYSSTPEKLQVQDLQLTSTLMHTLLQAFSKNTEDALDSILKYMSIKTKFKWQCPGVAKIYNLQHLLSSLQNHMLAHYTASPAGQGDFADDNDLLTAHLSHLFGFAVKILARASNILVAYPSSLELLYNVLLDSVTGSMLFKILASLLLVPVEYVRRLYPLILDIMDPLDRFNQLLPAELLRDGERNTSTGRAVLDLDRGHAADVLLLVGHCLGVMLVGDPPTAEENLCRHWLQDDIFSCGIVNESLEAQALVELAYLATSPVPDAIVITIDKLPEEVQALCLLALNLPCQYDEACAISREDAENKSEVFERLMESREIVDSWEFEEYDGKILDIVVRSFFVTLLKQTGLLQKTHTHPAVREAFKYVLSLRQKLIGRMCSARYKDEEARGEEDKEFDSSTPGGDSRGQEVEISSAGGSSDRDANPEKAYVEFYRTSSDDAVYSDLRRVCGSCLSFVLNESTDKLRAFSGADPRLGWCTDTAVFHAALRAQKRRALSRFQSLDQLLFHLVTREPSPTVSRCVQQQLLEGCFGFCNVRNEESCTQLHHYFEGIQASPVDIQEKIRTVVHGIYEFLTHSLKRQLVNNADNKQLVLVTVFSLSTRYQSNDLTLVISNDLVQLLTQLVNVDFASGRTRSKADVLNVAALRLIHILAMSCCINSSKIDLATLENVVNILHEQFIKTMEGFDESCQNPLYSGDAANSERQLGDFLLFLRIISSSVIIQKLLASKKWIFALLAMLDTTNVCDTYAFQLRMLRPKLLILQLLQIILPGLLAVHIDDDLRKYIINKLFNQLGSGDVEQRVQPGGRAAVGDEAPGQHRERVPGRLQGGQRERGQRAGARHGLRRGEVLQLLDRGQPDAGARYRRPWLRAGHAGDPLGLLPVEDPDREGEPGNEGTCIGVSKYPVKDFSHRSTNDMWLYRAYSGSLYHNGERDMSFQSYTQGDYITVVLDMDAKTLSFGKNGEEPRVAFENIEAAELYPCVMFYSTNPGEKVKITDMKVHGTQRDLLPGEPNLAPLHAVLAEAYVTVLRKLHNSSTWTEDVNNALLARLNRIEGLFPVLENHNMDDLSSPREDKVSGLQTRVQLDELCSTVWPALIVIGGLDRGLRMGGYCKHKNTGKTAVVLGILKKGITTVNVQWEVDGGISDVGLSNLEFVEPIPFAASQFNAVTPNVLLQIARLSGITNETSFPTYELTDDEEMLLNLRPRSRKTSWNNGENLRCNSDSQLHNQNAERPRTMESLTNEMVSNIMGAVKRISTEKLASSQSESTIKETSDSHGKCDARKLEAKLLEKKLLDLEGECLQVAFLQFAALKVLGIFLTSSAFTELFQATGEARAADADCMREIMRSLVEKSVEQCKLKSVVGAAELERAQTVLHASYARYTSHEEAGEATERQPGLESDPSNTFSSVTLLNEASGGSRADFQTRQAKPSGSVPRAPSSLTVQSPPFPYGSCLSASLGASPNTSHPPRGRLFSGSESEENLWSVRRRNSSSASPPPPPPIVIPLLEMGFTLKHVLKAIFETKSAGEVNAHTVNALATWMLEHPYLETCAEEEAAAAAAASAASNGGDRSSLMRALMERSQDLVRQQSLDSAEIECVHRRGTGPRRRACSELRSLVERMDRALQIRGEAHSLLRNTFDDAANAETASSSINEAPNGGRPPQPPQQQQQPPSAHVSVENTFFCPCCDHVSPYLDSHMTVYHPGCGTPWGLGRAAGAPTASTCCVTGARRHLQCGHSDSHLQVGKATALAPDIIFDEDDETEADVQLLKFAVPECGEDVDKIRGYLGANDKEFRVESIPLERLDPLGTSAVPKVAGESENKNESQTRYIGSQAAQLTTPLNRILALKHLTASVHVLLSRTVILNVLSLLSMSTNYVTLVSCLELIGLSDIRKVVRLMTLTAMNRVEINDIQNTRDFPNFQLPKGFSQLATHLTPSASACLNYLSVSIAALAQNEMESSNLVVNMCTKDLVMSAFGVTVPKSGFAVTQALEEVNQNPPVDGNSIGPLTLVNALSAYILSNRVEQGSKEWAQQLYKSLATKIQMMTGLSLDQVNFADLSGFMPRQNATYVDGHDNRVSTLAWHEKKQLLASAGYDGTVRLWSVEPKTVPVLDSTLVFHTSIDVFGSELQGRLVGHLRWSPGGDLIAAALDNFVNIWPLKRSEQSGEYSNWFIEDQKEFVTAMAWPRNKGDAAADRDYLLVGKIDGSVGMITVREEEKQVETAAELLAVQGLFTNAVTHIDWHHEDGPFAVGYADGTVKLGWVRGDANIVTQKAHDGQVSSLQWDPRGILLATISADMTCKIWREHDGKLLHLHAVTQAHEPLSLTWSPVVGGSATPLLLAVGSSYGTVSVWRLPDEKNEKEKVPELVLNAQGHSYDSVTSLSIDGTGLLLASGCCKGPSGVVNVWSLHDGSLVYTATSNGGVNANGMAWMNAANALAVAFSRSKSVCVLDYGTRDLAENLPLAAVRCALVKKGIRGLKNAPFFKAFVCYLPSILLEQYNAEKLAVQTGAHLMHSVYLKSLTSAAILLELDKVVCYKLRPFNDKVDSEVIPDYHWLHTFSLAAQMADSLIKRTELPENVIGLSQVLDDEMRPSAIRNVFWTLRQDEQIVQWASQRPHDWQIGGKCRAYLWGSDRHGQLAELGYSAPAPAAVDSFSVARKIVCGQNCTFVIEADGTVLACGEGSYGRLGQGNSDDLHALSVISSLQGFVVTDLATSVGSDGHSLALAESGEVFSWGDGDYGKLGHGNSDRQRRPRQIEALQNEEVVQVACGFKHSAVVTSDGKLFTFGNGDYGRLGLGSTSNKKLPERVISLEGYRIGQVACGLNHTACVSADGMNVWTFGEGDYGETGARPHHHQVHTAAGGDHVGCGSNLTVFLTMSGKVFVCGVDRVPWQTHHLSGRADYRPHQLAGLADYFVEDFAVGTEHVLFLAACGKVFGWGMNTEGQLGLPHVSLVREAEVITELSDKGVRQISTGRTHSAAWTASPLPARVPGVTRSLTFGLPAEIPPQYDRLQGLSIKSVQARLKFLYNFSDKLYSCWTFMPLSAQQDDVKVPPLEGLISPKLRPLLAPRVYTLPFVRCIGKTMVQGKNYGPQIIVRRISQEGRKCKPIFIQIAKQVVDIKPQDLRLPSRAWKVKLVGEGADDAGGVFDDTITEMCQEITSGVVPLLVPTPNALNDEGFNRDKYLLNPQLTSPAERLLVQVPRYKTTFQVYCSEWLSGLRKPLALPIAPLIWKLIVGEPLTIEDLEDTDCMYIQSLRSIRDIHLSGVTEEYFHDVIPLESFEGTSCTGKVVPIVHGGRNVPLTFDNRAQYYEQAIKFRMQEFDTQVAAIREGMSGIIPVPLLSLVTAEYLEQLVCGLSHISIPVLKKIVRYRELDENHQLVQWLWHILEDFTDNERVLFMRFVSRTL</sequence>
<evidence type="ECO:0000256" key="2">
    <source>
        <dbReference type="ARBA" id="ARBA00022786"/>
    </source>
</evidence>
<dbReference type="Pfam" id="PF00622">
    <property type="entry name" value="SPRY"/>
    <property type="match status" value="1"/>
</dbReference>
<dbReference type="SUPFAM" id="SSF49899">
    <property type="entry name" value="Concanavalin A-like lectins/glucanases"/>
    <property type="match status" value="1"/>
</dbReference>
<dbReference type="InterPro" id="IPR043136">
    <property type="entry name" value="B30.2/SPRY_sf"/>
</dbReference>
<feature type="region of interest" description="Disordered" evidence="6">
    <location>
        <begin position="2205"/>
        <end position="2263"/>
    </location>
</feature>
<dbReference type="SUPFAM" id="SSF50985">
    <property type="entry name" value="RCC1/BLIP-II"/>
    <property type="match status" value="3"/>
</dbReference>
<evidence type="ECO:0000313" key="10">
    <source>
        <dbReference type="Proteomes" id="UP001162162"/>
    </source>
</evidence>
<name>A0AAV8Z9V9_9CUCU</name>
<feature type="repeat" description="RCC1" evidence="5">
    <location>
        <begin position="3748"/>
        <end position="3799"/>
    </location>
</feature>
<dbReference type="PROSITE" id="PS00626">
    <property type="entry name" value="RCC1_2"/>
    <property type="match status" value="2"/>
</dbReference>
<feature type="region of interest" description="Disordered" evidence="6">
    <location>
        <begin position="2036"/>
        <end position="2055"/>
    </location>
</feature>
<accession>A0AAV8Z9V9</accession>
<keyword evidence="2 3" id="KW-0833">Ubl conjugation pathway</keyword>
<feature type="repeat" description="RCC1" evidence="5">
    <location>
        <begin position="620"/>
        <end position="672"/>
    </location>
</feature>
<dbReference type="EMBL" id="JAPWTK010000008">
    <property type="protein sequence ID" value="KAJ8960520.1"/>
    <property type="molecule type" value="Genomic_DNA"/>
</dbReference>
<evidence type="ECO:0000313" key="9">
    <source>
        <dbReference type="EMBL" id="KAJ8960520.1"/>
    </source>
</evidence>
<keyword evidence="1" id="KW-0677">Repeat</keyword>
<dbReference type="InterPro" id="IPR003877">
    <property type="entry name" value="SPRY_dom"/>
</dbReference>
<evidence type="ECO:0000256" key="4">
    <source>
        <dbReference type="PROSITE-ProRule" id="PRU00221"/>
    </source>
</evidence>
<dbReference type="PROSITE" id="PS50012">
    <property type="entry name" value="RCC1_3"/>
    <property type="match status" value="8"/>
</dbReference>
<dbReference type="InterPro" id="IPR051625">
    <property type="entry name" value="Signaling_Regulatory_Domain"/>
</dbReference>
<dbReference type="InterPro" id="IPR001680">
    <property type="entry name" value="WD40_rpt"/>
</dbReference>
<dbReference type="GO" id="GO:0009966">
    <property type="term" value="P:regulation of signal transduction"/>
    <property type="evidence" value="ECO:0007669"/>
    <property type="project" value="UniProtKB-ARBA"/>
</dbReference>
<dbReference type="SUPFAM" id="SSF56204">
    <property type="entry name" value="Hect, E3 ligase catalytic domain"/>
    <property type="match status" value="1"/>
</dbReference>
<feature type="region of interest" description="Disordered" evidence="6">
    <location>
        <begin position="1214"/>
        <end position="1248"/>
    </location>
</feature>
<keyword evidence="4" id="KW-0853">WD repeat</keyword>
<feature type="repeat" description="RCC1" evidence="5">
    <location>
        <begin position="3545"/>
        <end position="3596"/>
    </location>
</feature>
<dbReference type="Gene3D" id="2.60.120.920">
    <property type="match status" value="1"/>
</dbReference>
<dbReference type="Gene3D" id="3.30.2410.10">
    <property type="entry name" value="Hect, E3 ligase catalytic domain"/>
    <property type="match status" value="1"/>
</dbReference>
<dbReference type="PROSITE" id="PS50237">
    <property type="entry name" value="HECT"/>
    <property type="match status" value="1"/>
</dbReference>
<dbReference type="PROSITE" id="PS50082">
    <property type="entry name" value="WD_REPEATS_2"/>
    <property type="match status" value="2"/>
</dbReference>
<dbReference type="SUPFAM" id="SSF50978">
    <property type="entry name" value="WD40 repeat-like"/>
    <property type="match status" value="2"/>
</dbReference>
<evidence type="ECO:0000259" key="8">
    <source>
        <dbReference type="PROSITE" id="PS50237"/>
    </source>
</evidence>
<protein>
    <submittedName>
        <fullName evidence="9">Uncharacterized protein</fullName>
    </submittedName>
</protein>
<feature type="repeat" description="WD" evidence="4">
    <location>
        <begin position="3088"/>
        <end position="3129"/>
    </location>
</feature>
<dbReference type="GO" id="GO:0004842">
    <property type="term" value="F:ubiquitin-protein transferase activity"/>
    <property type="evidence" value="ECO:0007669"/>
    <property type="project" value="InterPro"/>
</dbReference>
<dbReference type="Gene3D" id="3.90.1750.10">
    <property type="entry name" value="Hect, E3 ligase catalytic domains"/>
    <property type="match status" value="1"/>
</dbReference>
<feature type="repeat" description="WD" evidence="4">
    <location>
        <begin position="2887"/>
        <end position="2921"/>
    </location>
</feature>
<feature type="repeat" description="RCC1" evidence="5">
    <location>
        <begin position="357"/>
        <end position="409"/>
    </location>
</feature>
<feature type="repeat" description="RCC1" evidence="5">
    <location>
        <begin position="410"/>
        <end position="462"/>
    </location>
</feature>
<dbReference type="Gene3D" id="2.130.10.10">
    <property type="entry name" value="YVTN repeat-like/Quinoprotein amine dehydrogenase"/>
    <property type="match status" value="1"/>
</dbReference>
<dbReference type="PROSITE" id="PS50294">
    <property type="entry name" value="WD_REPEATS_REGION"/>
    <property type="match status" value="2"/>
</dbReference>
<evidence type="ECO:0000259" key="7">
    <source>
        <dbReference type="PROSITE" id="PS50188"/>
    </source>
</evidence>
<dbReference type="SMART" id="SM00119">
    <property type="entry name" value="HECTc"/>
    <property type="match status" value="1"/>
</dbReference>
<feature type="domain" description="B30.2/SPRY" evidence="7">
    <location>
        <begin position="1629"/>
        <end position="1824"/>
    </location>
</feature>
<evidence type="ECO:0000256" key="3">
    <source>
        <dbReference type="PROSITE-ProRule" id="PRU00104"/>
    </source>
</evidence>
<feature type="compositionally biased region" description="Polar residues" evidence="6">
    <location>
        <begin position="2222"/>
        <end position="2234"/>
    </location>
</feature>
<dbReference type="InterPro" id="IPR009091">
    <property type="entry name" value="RCC1/BLIP-II"/>
</dbReference>
<keyword evidence="10" id="KW-1185">Reference proteome</keyword>
<feature type="compositionally biased region" description="Low complexity" evidence="6">
    <location>
        <begin position="522"/>
        <end position="534"/>
    </location>
</feature>
<comment type="caution">
    <text evidence="3">Lacks conserved residue(s) required for the propagation of feature annotation.</text>
</comment>
<dbReference type="InterPro" id="IPR001870">
    <property type="entry name" value="B30.2/SPRY"/>
</dbReference>
<feature type="repeat" description="RCC1" evidence="5">
    <location>
        <begin position="463"/>
        <end position="512"/>
    </location>
</feature>
<proteinExistence type="predicted"/>
<feature type="repeat" description="RCC1" evidence="5">
    <location>
        <begin position="3441"/>
        <end position="3489"/>
    </location>
</feature>
<dbReference type="Pfam" id="PF00400">
    <property type="entry name" value="WD40"/>
    <property type="match status" value="2"/>
</dbReference>
<dbReference type="InterPro" id="IPR035983">
    <property type="entry name" value="Hect_E3_ubiquitin_ligase"/>
</dbReference>
<dbReference type="PANTHER" id="PTHR22872:SF6">
    <property type="entry name" value="E3 UBIQUITIN-PROTEIN LIGASE HERC1-RELATED"/>
    <property type="match status" value="1"/>
</dbReference>